<dbReference type="PANTHER" id="PTHR30015">
    <property type="entry name" value="MRR RESTRICTION SYSTEM PROTEIN"/>
    <property type="match status" value="1"/>
</dbReference>
<dbReference type="InterPro" id="IPR011856">
    <property type="entry name" value="tRNA_endonuc-like_dom_sf"/>
</dbReference>
<keyword evidence="2" id="KW-0255">Endonuclease</keyword>
<dbReference type="InterPro" id="IPR011335">
    <property type="entry name" value="Restrct_endonuc-II-like"/>
</dbReference>
<evidence type="ECO:0000313" key="2">
    <source>
        <dbReference type="EMBL" id="MDT0647764.1"/>
    </source>
</evidence>
<organism evidence="2 3">
    <name type="scientific">Autumnicola lenta</name>
    <dbReference type="NCBI Taxonomy" id="3075593"/>
    <lineage>
        <taxon>Bacteria</taxon>
        <taxon>Pseudomonadati</taxon>
        <taxon>Bacteroidota</taxon>
        <taxon>Flavobacteriia</taxon>
        <taxon>Flavobacteriales</taxon>
        <taxon>Flavobacteriaceae</taxon>
        <taxon>Autumnicola</taxon>
    </lineage>
</organism>
<evidence type="ECO:0000313" key="3">
    <source>
        <dbReference type="Proteomes" id="UP001245285"/>
    </source>
</evidence>
<evidence type="ECO:0000259" key="1">
    <source>
        <dbReference type="Pfam" id="PF04471"/>
    </source>
</evidence>
<dbReference type="GO" id="GO:0016787">
    <property type="term" value="F:hydrolase activity"/>
    <property type="evidence" value="ECO:0007669"/>
    <property type="project" value="UniProtKB-KW"/>
</dbReference>
<dbReference type="EC" id="3.1.21.-" evidence="2"/>
<feature type="domain" description="Restriction endonuclease type IV Mrr" evidence="1">
    <location>
        <begin position="204"/>
        <end position="317"/>
    </location>
</feature>
<sequence>MNSPRLIEKMENNLWMVRSGESGYLFEKFMEQNIVAIGWNEIGDITKKLDLEDLKHKIQTSYPTYKISQVNNFAGQIFRFKNEFKKGDNVITYNPETRHYTLGKITSNYKYSAEKEFNHYREVAWEKTIPRDNFSTRTKNTLGSVLTIFKITGNAWEEILGKTRTATSSGSIEDDAEEEVEETLDLLKENFEAKSHEFIKDKVQALDWEEMEELIAGILRGMGYKTILTPKGPDRGVDIVASPDGLGLENPRIKVEVKHRQNAMGASEIRNFIGGLRPNDKGLYVSTGGFSKDAKYEAERSNNPLTLIDLDLLVHLIVQHYDQFDPDTRSLIPLKRIYWPV</sequence>
<dbReference type="GO" id="GO:0004519">
    <property type="term" value="F:endonuclease activity"/>
    <property type="evidence" value="ECO:0007669"/>
    <property type="project" value="UniProtKB-KW"/>
</dbReference>
<dbReference type="PANTHER" id="PTHR30015:SF7">
    <property type="entry name" value="TYPE IV METHYL-DIRECTED RESTRICTION ENZYME ECOKMRR"/>
    <property type="match status" value="1"/>
</dbReference>
<dbReference type="Gene3D" id="3.40.1350.10">
    <property type="match status" value="1"/>
</dbReference>
<dbReference type="InterPro" id="IPR016984">
    <property type="entry name" value="UCP031853"/>
</dbReference>
<protein>
    <submittedName>
        <fullName evidence="2">Restriction endonuclease</fullName>
        <ecNumber evidence="2">3.1.21.-</ecNumber>
    </submittedName>
</protein>
<keyword evidence="2" id="KW-0378">Hydrolase</keyword>
<dbReference type="EMBL" id="JAVRHO010000021">
    <property type="protein sequence ID" value="MDT0647764.1"/>
    <property type="molecule type" value="Genomic_DNA"/>
</dbReference>
<keyword evidence="3" id="KW-1185">Reference proteome</keyword>
<dbReference type="SUPFAM" id="SSF52980">
    <property type="entry name" value="Restriction endonuclease-like"/>
    <property type="match status" value="1"/>
</dbReference>
<comment type="caution">
    <text evidence="2">The sequence shown here is derived from an EMBL/GenBank/DDBJ whole genome shotgun (WGS) entry which is preliminary data.</text>
</comment>
<reference evidence="2 3" key="1">
    <citation type="submission" date="2023-09" db="EMBL/GenBank/DDBJ databases">
        <authorList>
            <person name="Rey-Velasco X."/>
        </authorList>
    </citation>
    <scope>NUCLEOTIDE SEQUENCE [LARGE SCALE GENOMIC DNA]</scope>
    <source>
        <strain evidence="2 3">F260</strain>
    </source>
</reference>
<dbReference type="Proteomes" id="UP001245285">
    <property type="component" value="Unassembled WGS sequence"/>
</dbReference>
<keyword evidence="2" id="KW-0540">Nuclease</keyword>
<gene>
    <name evidence="2" type="ORF">RM545_13775</name>
</gene>
<dbReference type="InterPro" id="IPR052906">
    <property type="entry name" value="Type_IV_Methyl-Rstrct_Enzyme"/>
</dbReference>
<dbReference type="RefSeq" id="WP_311495867.1">
    <property type="nucleotide sequence ID" value="NZ_JAVRHO010000021.1"/>
</dbReference>
<dbReference type="InterPro" id="IPR007560">
    <property type="entry name" value="Restrct_endonuc_IV_Mrr"/>
</dbReference>
<accession>A0ABU3CN24</accession>
<dbReference type="Pfam" id="PF04471">
    <property type="entry name" value="Mrr_cat"/>
    <property type="match status" value="1"/>
</dbReference>
<dbReference type="PIRSF" id="PIRSF031853">
    <property type="entry name" value="UPC031853"/>
    <property type="match status" value="1"/>
</dbReference>
<name>A0ABU3CN24_9FLAO</name>
<proteinExistence type="predicted"/>